<feature type="domain" description="Type I restriction modification DNA specificity" evidence="4">
    <location>
        <begin position="226"/>
        <end position="408"/>
    </location>
</feature>
<dbReference type="GO" id="GO:0009307">
    <property type="term" value="P:DNA restriction-modification system"/>
    <property type="evidence" value="ECO:0007669"/>
    <property type="project" value="UniProtKB-KW"/>
</dbReference>
<proteinExistence type="inferred from homology"/>
<organism evidence="5">
    <name type="scientific">Proteus genomosp. 6</name>
    <dbReference type="NCBI Taxonomy" id="1311820"/>
    <lineage>
        <taxon>Bacteria</taxon>
        <taxon>Pseudomonadati</taxon>
        <taxon>Pseudomonadota</taxon>
        <taxon>Gammaproteobacteria</taxon>
        <taxon>Enterobacterales</taxon>
        <taxon>Morganellaceae</taxon>
        <taxon>Proteus</taxon>
    </lineage>
</organism>
<dbReference type="EMBL" id="MN507533">
    <property type="protein sequence ID" value="QIM09838.1"/>
    <property type="molecule type" value="Genomic_DNA"/>
</dbReference>
<dbReference type="Gene3D" id="3.90.220.20">
    <property type="entry name" value="DNA methylase specificity domains"/>
    <property type="match status" value="2"/>
</dbReference>
<evidence type="ECO:0000313" key="5">
    <source>
        <dbReference type="EMBL" id="QIM09838.1"/>
    </source>
</evidence>
<gene>
    <name evidence="5" type="primary">hsdS</name>
</gene>
<sequence>MKLHSETYDSYKNAEGEWSETIPSVWQEKRVKDLFRLVTDAAPADNDYELLSLYAGIGVKPRKDLEARGNKASSTDGYWIVRKNDIVVNKLLAWMGAVGLSEYDGVTSPAYDVLRQVSKDIDPRYFAYLFRTEIAKKIFRKNSRGIMDMRLRLYFDKLGAITVPLPSLQEQISIANYIDLKTGQIDRKIVLLKEKIKIYSQLKLSFINESILNGLNENNHFSSSIDWEVKRIKDIAYLSTGDSLSPELKEKFSIKEPNSTPYVSTKDIDQSTGIVDTKNGIYIPHSETKYRRAPKNSSLLCIEGASAGKKISFIDEEVCYVNKLMCFYNNNKVDPLYLHYYLSTTRFKDLFNASLKGLRDGYWGVAGPEISRFEMPLPSLDEQHRIANFLKIKIKSINDLIAKVTEEIDLYSNLRNAFITDATTGKVKVIMEPDIA</sequence>
<evidence type="ECO:0000256" key="1">
    <source>
        <dbReference type="ARBA" id="ARBA00010923"/>
    </source>
</evidence>
<name>A0A6G8F0Z3_9GAMM</name>
<accession>A0A6G8F0Z3</accession>
<feature type="domain" description="Type I restriction modification DNA specificity" evidence="4">
    <location>
        <begin position="23"/>
        <end position="179"/>
    </location>
</feature>
<keyword evidence="2" id="KW-0680">Restriction system</keyword>
<dbReference type="InterPro" id="IPR052021">
    <property type="entry name" value="Type-I_RS_S_subunit"/>
</dbReference>
<dbReference type="InterPro" id="IPR000055">
    <property type="entry name" value="Restrct_endonuc_typeI_TRD"/>
</dbReference>
<dbReference type="GO" id="GO:0003677">
    <property type="term" value="F:DNA binding"/>
    <property type="evidence" value="ECO:0007669"/>
    <property type="project" value="UniProtKB-KW"/>
</dbReference>
<evidence type="ECO:0000259" key="4">
    <source>
        <dbReference type="Pfam" id="PF01420"/>
    </source>
</evidence>
<evidence type="ECO:0000256" key="2">
    <source>
        <dbReference type="ARBA" id="ARBA00022747"/>
    </source>
</evidence>
<dbReference type="PANTHER" id="PTHR30408:SF12">
    <property type="entry name" value="TYPE I RESTRICTION ENZYME MJAVIII SPECIFICITY SUBUNIT"/>
    <property type="match status" value="1"/>
</dbReference>
<evidence type="ECO:0000256" key="3">
    <source>
        <dbReference type="ARBA" id="ARBA00023125"/>
    </source>
</evidence>
<keyword evidence="3" id="KW-0238">DNA-binding</keyword>
<dbReference type="PANTHER" id="PTHR30408">
    <property type="entry name" value="TYPE-1 RESTRICTION ENZYME ECOKI SPECIFICITY PROTEIN"/>
    <property type="match status" value="1"/>
</dbReference>
<reference evidence="5" key="1">
    <citation type="journal article" date="2020" name="J. Antimicrob. Chemother.">
        <title>A novel tigecycline resistance gene, tet(X6), on an SXT/R391 integrative and conjugative element in a Proteus genomospecies 6 isolate of retail meat origin.</title>
        <authorList>
            <person name="He D."/>
            <person name="Wang L."/>
            <person name="Zhao S."/>
            <person name="Liu L."/>
            <person name="Liu J."/>
            <person name="Hu G."/>
            <person name="Pan Y."/>
        </authorList>
    </citation>
    <scope>NUCLEOTIDE SEQUENCE</scope>
    <source>
        <strain evidence="5">T60</strain>
    </source>
</reference>
<dbReference type="AlphaFoldDB" id="A0A6G8F0Z3"/>
<comment type="similarity">
    <text evidence="1">Belongs to the type-I restriction system S methylase family.</text>
</comment>
<dbReference type="InterPro" id="IPR044946">
    <property type="entry name" value="Restrct_endonuc_typeI_TRD_sf"/>
</dbReference>
<protein>
    <submittedName>
        <fullName evidence="5">Type I restriction-modification system, specificity subunit S</fullName>
    </submittedName>
</protein>
<dbReference type="Pfam" id="PF01420">
    <property type="entry name" value="Methylase_S"/>
    <property type="match status" value="2"/>
</dbReference>
<dbReference type="SUPFAM" id="SSF116734">
    <property type="entry name" value="DNA methylase specificity domain"/>
    <property type="match status" value="2"/>
</dbReference>